<name>A0A0N0ZVG1_CHRID</name>
<evidence type="ECO:0000313" key="8">
    <source>
        <dbReference type="EMBL" id="KPE51988.1"/>
    </source>
</evidence>
<reference evidence="9" key="2">
    <citation type="submission" date="2015-09" db="EMBL/GenBank/DDBJ databases">
        <title>Draft genome sequence of a multidrug-resistant Chryseobacterium indologenes isolate from Malaysia.</title>
        <authorList>
            <person name="Yu C.Y."/>
            <person name="Ang G.Y."/>
            <person name="Chan K.-G."/>
        </authorList>
    </citation>
    <scope>NUCLEOTIDE SEQUENCE [LARGE SCALE GENOMIC DNA]</scope>
    <source>
        <strain evidence="9">CI_885</strain>
    </source>
</reference>
<dbReference type="InterPro" id="IPR051791">
    <property type="entry name" value="Pra-immunoreactive"/>
</dbReference>
<sequence length="169" mass="19715">MKKLFKIIEDNKASQGLRLANFIIDRIVIYILFFLYGTFSVLMYKVLNIDFFLNIADKLSTLSRFEDILITTTVYFLYLFCMEYFTKGRTIGKYITGTRVMSTDGTTPTLQEFFIRNISRLVPFDVLSFLGSNGWHDNWSDTRVVNIKKYTLDKQSKEEINSMGTKEIA</sequence>
<evidence type="ECO:0000256" key="4">
    <source>
        <dbReference type="ARBA" id="ARBA00022989"/>
    </source>
</evidence>
<dbReference type="EMBL" id="LJOD01000003">
    <property type="protein sequence ID" value="KPE51988.1"/>
    <property type="molecule type" value="Genomic_DNA"/>
</dbReference>
<evidence type="ECO:0000256" key="6">
    <source>
        <dbReference type="SAM" id="Phobius"/>
    </source>
</evidence>
<reference evidence="8 9" key="1">
    <citation type="journal article" date="2015" name="Genom Data">
        <title>Draft genome sequence of a multidrug-resistant Chryseobacterium indologenes isolate from Malaysia.</title>
        <authorList>
            <person name="Yu C.Y."/>
            <person name="Ang G.Y."/>
            <person name="Cheng H.J."/>
            <person name="Cheong Y.M."/>
            <person name="Yin W.F."/>
            <person name="Chan K.G."/>
        </authorList>
    </citation>
    <scope>NUCLEOTIDE SEQUENCE [LARGE SCALE GENOMIC DNA]</scope>
    <source>
        <strain evidence="8 9">CI_885</strain>
    </source>
</reference>
<keyword evidence="4 6" id="KW-1133">Transmembrane helix</keyword>
<dbReference type="PANTHER" id="PTHR36115">
    <property type="entry name" value="PROLINE-RICH ANTIGEN HOMOLOG-RELATED"/>
    <property type="match status" value="1"/>
</dbReference>
<dbReference type="RefSeq" id="WP_062697743.1">
    <property type="nucleotide sequence ID" value="NZ_LJOD01000003.1"/>
</dbReference>
<evidence type="ECO:0000256" key="5">
    <source>
        <dbReference type="ARBA" id="ARBA00023136"/>
    </source>
</evidence>
<evidence type="ECO:0000259" key="7">
    <source>
        <dbReference type="Pfam" id="PF06271"/>
    </source>
</evidence>
<evidence type="ECO:0000256" key="3">
    <source>
        <dbReference type="ARBA" id="ARBA00022692"/>
    </source>
</evidence>
<dbReference type="GO" id="GO:0005886">
    <property type="term" value="C:plasma membrane"/>
    <property type="evidence" value="ECO:0007669"/>
    <property type="project" value="UniProtKB-SubCell"/>
</dbReference>
<comment type="subcellular location">
    <subcellularLocation>
        <location evidence="1">Cell membrane</location>
        <topology evidence="1">Multi-pass membrane protein</topology>
    </subcellularLocation>
</comment>
<feature type="domain" description="RDD" evidence="7">
    <location>
        <begin position="13"/>
        <end position="130"/>
    </location>
</feature>
<dbReference type="PATRIC" id="fig|253.9.peg.3120"/>
<keyword evidence="3 6" id="KW-0812">Transmembrane</keyword>
<dbReference type="InterPro" id="IPR010432">
    <property type="entry name" value="RDD"/>
</dbReference>
<evidence type="ECO:0000256" key="2">
    <source>
        <dbReference type="ARBA" id="ARBA00022475"/>
    </source>
</evidence>
<keyword evidence="2" id="KW-1003">Cell membrane</keyword>
<feature type="transmembrane region" description="Helical" evidence="6">
    <location>
        <begin position="67"/>
        <end position="85"/>
    </location>
</feature>
<proteinExistence type="predicted"/>
<dbReference type="OrthoDB" id="762068at2"/>
<keyword evidence="5 6" id="KW-0472">Membrane</keyword>
<comment type="caution">
    <text evidence="8">The sequence shown here is derived from an EMBL/GenBank/DDBJ whole genome shotgun (WGS) entry which is preliminary data.</text>
</comment>
<dbReference type="PANTHER" id="PTHR36115:SF4">
    <property type="entry name" value="MEMBRANE PROTEIN"/>
    <property type="match status" value="1"/>
</dbReference>
<organism evidence="8 9">
    <name type="scientific">Chryseobacterium indologenes</name>
    <name type="common">Flavobacterium indologenes</name>
    <dbReference type="NCBI Taxonomy" id="253"/>
    <lineage>
        <taxon>Bacteria</taxon>
        <taxon>Pseudomonadati</taxon>
        <taxon>Bacteroidota</taxon>
        <taxon>Flavobacteriia</taxon>
        <taxon>Flavobacteriales</taxon>
        <taxon>Weeksellaceae</taxon>
        <taxon>Chryseobacterium group</taxon>
        <taxon>Chryseobacterium</taxon>
    </lineage>
</organism>
<accession>A0A0N0ZVG1</accession>
<protein>
    <recommendedName>
        <fullName evidence="7">RDD domain-containing protein</fullName>
    </recommendedName>
</protein>
<evidence type="ECO:0000256" key="1">
    <source>
        <dbReference type="ARBA" id="ARBA00004651"/>
    </source>
</evidence>
<gene>
    <name evidence="8" type="ORF">AOB46_07190</name>
</gene>
<dbReference type="Proteomes" id="UP000037953">
    <property type="component" value="Unassembled WGS sequence"/>
</dbReference>
<dbReference type="AlphaFoldDB" id="A0A0N0ZVG1"/>
<dbReference type="Pfam" id="PF06271">
    <property type="entry name" value="RDD"/>
    <property type="match status" value="1"/>
</dbReference>
<evidence type="ECO:0000313" key="9">
    <source>
        <dbReference type="Proteomes" id="UP000037953"/>
    </source>
</evidence>
<feature type="transmembrane region" description="Helical" evidence="6">
    <location>
        <begin position="27"/>
        <end position="47"/>
    </location>
</feature>